<evidence type="ECO:0008006" key="3">
    <source>
        <dbReference type="Google" id="ProtNLM"/>
    </source>
</evidence>
<reference evidence="1 2" key="1">
    <citation type="submission" date="2014-06" db="EMBL/GenBank/DDBJ databases">
        <title>Genomes of Alteromonas australica, a world apart.</title>
        <authorList>
            <person name="Gonzaga A."/>
            <person name="Lopez-Perez M."/>
            <person name="Rodriguez-Valera F."/>
        </authorList>
    </citation>
    <scope>NUCLEOTIDE SEQUENCE [LARGE SCALE GENOMIC DNA]</scope>
    <source>
        <strain evidence="1 2">H 17</strain>
    </source>
</reference>
<keyword evidence="2" id="KW-1185">Reference proteome</keyword>
<name>A0A075P3T3_9ALTE</name>
<gene>
    <name evidence="1" type="ORF">EP13_18445</name>
</gene>
<proteinExistence type="predicted"/>
<protein>
    <recommendedName>
        <fullName evidence="3">DUF3570 domain-containing protein</fullName>
    </recommendedName>
</protein>
<dbReference type="Proteomes" id="UP000056090">
    <property type="component" value="Chromosome"/>
</dbReference>
<dbReference type="eggNOG" id="ENOG502ZC8Z">
    <property type="taxonomic scope" value="Bacteria"/>
</dbReference>
<accession>A0A075P3T3</accession>
<sequence>MPFALLFVVVSICGCMLFTPVLASSVVSQKLDLQYRFDTRSDRPSRHQYRVRYYPSLSFGDQRHWSLNGFIVSGDDFASSHNTLGSDNADYLYARRVFVRYQSDYGKTEIGVIPTYKGRVSSTGLSKDGWITGIRNVFQLQDDSAFEVVVGQLSDTQANRALSLGGEEDYVEIEYSANMGKKHSYEASIERMTAQNFIRGEYRYQITPSHTAFFEAIKRLDDASAKVVVGLSGSLSLYHYPLEYFSHYSHVDDDFGARAELTEDFLGTGHGVSLEVSGNLVRHHHLEWFSRIDVVDSVTRVMAGIKLSLAQN</sequence>
<dbReference type="KEGG" id="aal:EP13_18445"/>
<evidence type="ECO:0000313" key="2">
    <source>
        <dbReference type="Proteomes" id="UP000056090"/>
    </source>
</evidence>
<organism evidence="1 2">
    <name type="scientific">Alteromonas australica</name>
    <dbReference type="NCBI Taxonomy" id="589873"/>
    <lineage>
        <taxon>Bacteria</taxon>
        <taxon>Pseudomonadati</taxon>
        <taxon>Pseudomonadota</taxon>
        <taxon>Gammaproteobacteria</taxon>
        <taxon>Alteromonadales</taxon>
        <taxon>Alteromonadaceae</taxon>
        <taxon>Alteromonas/Salinimonas group</taxon>
        <taxon>Alteromonas</taxon>
    </lineage>
</organism>
<evidence type="ECO:0000313" key="1">
    <source>
        <dbReference type="EMBL" id="AIG00497.1"/>
    </source>
</evidence>
<dbReference type="EMBL" id="CP008849">
    <property type="protein sequence ID" value="AIG00497.1"/>
    <property type="molecule type" value="Genomic_DNA"/>
</dbReference>
<dbReference type="AlphaFoldDB" id="A0A075P3T3"/>